<evidence type="ECO:0000313" key="3">
    <source>
        <dbReference type="Proteomes" id="UP000600918"/>
    </source>
</evidence>
<dbReference type="Proteomes" id="UP000600918">
    <property type="component" value="Unassembled WGS sequence"/>
</dbReference>
<reference evidence="2" key="1">
    <citation type="journal article" date="2020" name="G3 (Bethesda)">
        <title>High-Quality Assemblies for Three Invasive Social Wasps from the &lt;i&gt;Vespula&lt;/i&gt; Genus.</title>
        <authorList>
            <person name="Harrop T.W.R."/>
            <person name="Guhlin J."/>
            <person name="McLaughlin G.M."/>
            <person name="Permina E."/>
            <person name="Stockwell P."/>
            <person name="Gilligan J."/>
            <person name="Le Lec M.F."/>
            <person name="Gruber M.A.M."/>
            <person name="Quinn O."/>
            <person name="Lovegrove M."/>
            <person name="Duncan E.J."/>
            <person name="Remnant E.J."/>
            <person name="Van Eeckhoven J."/>
            <person name="Graham B."/>
            <person name="Knapp R.A."/>
            <person name="Langford K.W."/>
            <person name="Kronenberg Z."/>
            <person name="Press M.O."/>
            <person name="Eacker S.M."/>
            <person name="Wilson-Rankin E.E."/>
            <person name="Purcell J."/>
            <person name="Lester P.J."/>
            <person name="Dearden P.K."/>
        </authorList>
    </citation>
    <scope>NUCLEOTIDE SEQUENCE</scope>
    <source>
        <strain evidence="2">Volc-1</strain>
    </source>
</reference>
<evidence type="ECO:0000313" key="2">
    <source>
        <dbReference type="EMBL" id="KAF7426899.1"/>
    </source>
</evidence>
<organism evidence="2 3">
    <name type="scientific">Vespula pensylvanica</name>
    <name type="common">Western yellow jacket</name>
    <name type="synonym">Wasp</name>
    <dbReference type="NCBI Taxonomy" id="30213"/>
    <lineage>
        <taxon>Eukaryota</taxon>
        <taxon>Metazoa</taxon>
        <taxon>Ecdysozoa</taxon>
        <taxon>Arthropoda</taxon>
        <taxon>Hexapoda</taxon>
        <taxon>Insecta</taxon>
        <taxon>Pterygota</taxon>
        <taxon>Neoptera</taxon>
        <taxon>Endopterygota</taxon>
        <taxon>Hymenoptera</taxon>
        <taxon>Apocrita</taxon>
        <taxon>Aculeata</taxon>
        <taxon>Vespoidea</taxon>
        <taxon>Vespidae</taxon>
        <taxon>Vespinae</taxon>
        <taxon>Vespula</taxon>
    </lineage>
</organism>
<protein>
    <submittedName>
        <fullName evidence="2">Uncharacterized protein</fullName>
    </submittedName>
</protein>
<sequence length="178" mass="20603">MKKENSDEFYTAKGITISRNSETPLAQLNFLLRLNRISTELLRLGHYEYQAELNTPSSEHCRALKFSQNWSPPHFFQPRKSRQLARSAIKEIIVEQDACRREARWDFEISRLQSRGSSEGFKLPGNICQDPLYFIRRRTLHTRDAGKKNAGEEQQTISLRHWNSVEAATEPADDRPAG</sequence>
<accession>A0A834P3D8</accession>
<evidence type="ECO:0000256" key="1">
    <source>
        <dbReference type="SAM" id="MobiDB-lite"/>
    </source>
</evidence>
<comment type="caution">
    <text evidence="2">The sequence shown here is derived from an EMBL/GenBank/DDBJ whole genome shotgun (WGS) entry which is preliminary data.</text>
</comment>
<gene>
    <name evidence="2" type="ORF">H0235_006593</name>
</gene>
<feature type="region of interest" description="Disordered" evidence="1">
    <location>
        <begin position="144"/>
        <end position="178"/>
    </location>
</feature>
<dbReference type="AlphaFoldDB" id="A0A834P3D8"/>
<name>A0A834P3D8_VESPE</name>
<proteinExistence type="predicted"/>
<dbReference type="EMBL" id="JACSDY010000005">
    <property type="protein sequence ID" value="KAF7426899.1"/>
    <property type="molecule type" value="Genomic_DNA"/>
</dbReference>
<keyword evidence="3" id="KW-1185">Reference proteome</keyword>